<dbReference type="PANTHER" id="PTHR24078:SF532">
    <property type="entry name" value="J DOMAIN-CONTAINING PROTEIN"/>
    <property type="match status" value="1"/>
</dbReference>
<dbReference type="InterPro" id="IPR051339">
    <property type="entry name" value="DnaJ_subfamily_B"/>
</dbReference>
<dbReference type="GO" id="GO:0006457">
    <property type="term" value="P:protein folding"/>
    <property type="evidence" value="ECO:0007669"/>
    <property type="project" value="InterPro"/>
</dbReference>
<dbReference type="EMBL" id="JAKOGI010000068">
    <property type="protein sequence ID" value="KAJ8445899.1"/>
    <property type="molecule type" value="Genomic_DNA"/>
</dbReference>
<keyword evidence="4" id="KW-1185">Reference proteome</keyword>
<sequence length="177" mass="20061">MDRAWAWVVIPVQYHPMIELQKDCFHVKGEVGFGESLWRPTTVEEILTIEIKPGWKKGTKITFPEKGNEQRGVIPSDLVFIIDEKPHSMFKRDGNDLVVTQKISLVEALTEPRAFVVLRDESCRLKHSPMGGGPAADLANGNVQRVRQSAVVWCLVDRERRVRNKTAETDAVMRRAG</sequence>
<evidence type="ECO:0000256" key="1">
    <source>
        <dbReference type="ARBA" id="ARBA00023186"/>
    </source>
</evidence>
<dbReference type="OrthoDB" id="550424at2759"/>
<reference evidence="3" key="1">
    <citation type="submission" date="2022-04" db="EMBL/GenBank/DDBJ databases">
        <title>Carnegiea gigantea Genome sequencing and assembly v2.</title>
        <authorList>
            <person name="Copetti D."/>
            <person name="Sanderson M.J."/>
            <person name="Burquez A."/>
            <person name="Wojciechowski M.F."/>
        </authorList>
    </citation>
    <scope>NUCLEOTIDE SEQUENCE</scope>
    <source>
        <strain evidence="3">SGP5-SGP5p</strain>
        <tissue evidence="3">Aerial part</tissue>
    </source>
</reference>
<protein>
    <recommendedName>
        <fullName evidence="2">Chaperone DnaJ C-terminal domain-containing protein</fullName>
    </recommendedName>
</protein>
<comment type="caution">
    <text evidence="3">The sequence shown here is derived from an EMBL/GenBank/DDBJ whole genome shotgun (WGS) entry which is preliminary data.</text>
</comment>
<name>A0A9Q1KN77_9CARY</name>
<gene>
    <name evidence="3" type="ORF">Cgig2_009828</name>
</gene>
<dbReference type="SUPFAM" id="SSF49493">
    <property type="entry name" value="HSP40/DnaJ peptide-binding domain"/>
    <property type="match status" value="1"/>
</dbReference>
<evidence type="ECO:0000313" key="4">
    <source>
        <dbReference type="Proteomes" id="UP001153076"/>
    </source>
</evidence>
<evidence type="ECO:0000313" key="3">
    <source>
        <dbReference type="EMBL" id="KAJ8445899.1"/>
    </source>
</evidence>
<dbReference type="AlphaFoldDB" id="A0A9Q1KN77"/>
<organism evidence="3 4">
    <name type="scientific">Carnegiea gigantea</name>
    <dbReference type="NCBI Taxonomy" id="171969"/>
    <lineage>
        <taxon>Eukaryota</taxon>
        <taxon>Viridiplantae</taxon>
        <taxon>Streptophyta</taxon>
        <taxon>Embryophyta</taxon>
        <taxon>Tracheophyta</taxon>
        <taxon>Spermatophyta</taxon>
        <taxon>Magnoliopsida</taxon>
        <taxon>eudicotyledons</taxon>
        <taxon>Gunneridae</taxon>
        <taxon>Pentapetalae</taxon>
        <taxon>Caryophyllales</taxon>
        <taxon>Cactineae</taxon>
        <taxon>Cactaceae</taxon>
        <taxon>Cactoideae</taxon>
        <taxon>Echinocereeae</taxon>
        <taxon>Carnegiea</taxon>
    </lineage>
</organism>
<dbReference type="GO" id="GO:0051082">
    <property type="term" value="F:unfolded protein binding"/>
    <property type="evidence" value="ECO:0007669"/>
    <property type="project" value="InterPro"/>
</dbReference>
<dbReference type="InterPro" id="IPR008971">
    <property type="entry name" value="HSP40/DnaJ_pept-bd"/>
</dbReference>
<dbReference type="GO" id="GO:0051087">
    <property type="term" value="F:protein-folding chaperone binding"/>
    <property type="evidence" value="ECO:0007669"/>
    <property type="project" value="TreeGrafter"/>
</dbReference>
<feature type="domain" description="Chaperone DnaJ C-terminal" evidence="2">
    <location>
        <begin position="41"/>
        <end position="125"/>
    </location>
</feature>
<dbReference type="InterPro" id="IPR002939">
    <property type="entry name" value="DnaJ_C"/>
</dbReference>
<dbReference type="GO" id="GO:0005829">
    <property type="term" value="C:cytosol"/>
    <property type="evidence" value="ECO:0007669"/>
    <property type="project" value="TreeGrafter"/>
</dbReference>
<dbReference type="Gene3D" id="2.60.260.20">
    <property type="entry name" value="Urease metallochaperone UreE, N-terminal domain"/>
    <property type="match status" value="2"/>
</dbReference>
<dbReference type="PANTHER" id="PTHR24078">
    <property type="entry name" value="DNAJ HOMOLOG SUBFAMILY C MEMBER"/>
    <property type="match status" value="1"/>
</dbReference>
<evidence type="ECO:0000259" key="2">
    <source>
        <dbReference type="Pfam" id="PF01556"/>
    </source>
</evidence>
<proteinExistence type="predicted"/>
<dbReference type="Pfam" id="PF01556">
    <property type="entry name" value="DnaJ_C"/>
    <property type="match status" value="1"/>
</dbReference>
<keyword evidence="1" id="KW-0143">Chaperone</keyword>
<accession>A0A9Q1KN77</accession>
<dbReference type="Proteomes" id="UP001153076">
    <property type="component" value="Unassembled WGS sequence"/>
</dbReference>